<protein>
    <submittedName>
        <fullName evidence="1">Uncharacterized protein</fullName>
    </submittedName>
</protein>
<dbReference type="EMBL" id="VSRR010016484">
    <property type="protein sequence ID" value="MPC59352.1"/>
    <property type="molecule type" value="Genomic_DNA"/>
</dbReference>
<accession>A0A5B7GK48</accession>
<gene>
    <name evidence="1" type="ORF">E2C01_053370</name>
</gene>
<organism evidence="1 2">
    <name type="scientific">Portunus trituberculatus</name>
    <name type="common">Swimming crab</name>
    <name type="synonym">Neptunus trituberculatus</name>
    <dbReference type="NCBI Taxonomy" id="210409"/>
    <lineage>
        <taxon>Eukaryota</taxon>
        <taxon>Metazoa</taxon>
        <taxon>Ecdysozoa</taxon>
        <taxon>Arthropoda</taxon>
        <taxon>Crustacea</taxon>
        <taxon>Multicrustacea</taxon>
        <taxon>Malacostraca</taxon>
        <taxon>Eumalacostraca</taxon>
        <taxon>Eucarida</taxon>
        <taxon>Decapoda</taxon>
        <taxon>Pleocyemata</taxon>
        <taxon>Brachyura</taxon>
        <taxon>Eubrachyura</taxon>
        <taxon>Portunoidea</taxon>
        <taxon>Portunidae</taxon>
        <taxon>Portuninae</taxon>
        <taxon>Portunus</taxon>
    </lineage>
</organism>
<dbReference type="Proteomes" id="UP000324222">
    <property type="component" value="Unassembled WGS sequence"/>
</dbReference>
<evidence type="ECO:0000313" key="2">
    <source>
        <dbReference type="Proteomes" id="UP000324222"/>
    </source>
</evidence>
<comment type="caution">
    <text evidence="1">The sequence shown here is derived from an EMBL/GenBank/DDBJ whole genome shotgun (WGS) entry which is preliminary data.</text>
</comment>
<keyword evidence="2" id="KW-1185">Reference proteome</keyword>
<dbReference type="AlphaFoldDB" id="A0A5B7GK48"/>
<sequence length="89" mass="9593">MRVKNTTNSTNLIIQRGAVLLITQVHTVMGVITPLEQRQAGSPVTHHVANVTSVARSASISLMLKCVVVCLSHPVWDCQPGIYTGTLTK</sequence>
<name>A0A5B7GK48_PORTR</name>
<proteinExistence type="predicted"/>
<reference evidence="1 2" key="1">
    <citation type="submission" date="2019-05" db="EMBL/GenBank/DDBJ databases">
        <title>Another draft genome of Portunus trituberculatus and its Hox gene families provides insights of decapod evolution.</title>
        <authorList>
            <person name="Jeong J.-H."/>
            <person name="Song I."/>
            <person name="Kim S."/>
            <person name="Choi T."/>
            <person name="Kim D."/>
            <person name="Ryu S."/>
            <person name="Kim W."/>
        </authorList>
    </citation>
    <scope>NUCLEOTIDE SEQUENCE [LARGE SCALE GENOMIC DNA]</scope>
    <source>
        <tissue evidence="1">Muscle</tissue>
    </source>
</reference>
<evidence type="ECO:0000313" key="1">
    <source>
        <dbReference type="EMBL" id="MPC59352.1"/>
    </source>
</evidence>